<dbReference type="CDD" id="cd07033">
    <property type="entry name" value="TPP_PYR_DXS_TK_like"/>
    <property type="match status" value="1"/>
</dbReference>
<dbReference type="HAMAP" id="MF_00315">
    <property type="entry name" value="DXP_synth"/>
    <property type="match status" value="1"/>
</dbReference>
<evidence type="ECO:0000313" key="13">
    <source>
        <dbReference type="Proteomes" id="UP000614200"/>
    </source>
</evidence>
<evidence type="ECO:0000256" key="2">
    <source>
        <dbReference type="ARBA" id="ARBA00011081"/>
    </source>
</evidence>
<dbReference type="InterPro" id="IPR020826">
    <property type="entry name" value="Transketolase_BS"/>
</dbReference>
<reference evidence="12 13" key="1">
    <citation type="submission" date="2020-11" db="EMBL/GenBank/DDBJ databases">
        <title>Fusibacter basophilias sp. nov.</title>
        <authorList>
            <person name="Qiu D."/>
        </authorList>
    </citation>
    <scope>NUCLEOTIDE SEQUENCE [LARGE SCALE GENOMIC DNA]</scope>
    <source>
        <strain evidence="12 13">Q10-2</strain>
    </source>
</reference>
<dbReference type="InterPro" id="IPR049557">
    <property type="entry name" value="Transketolase_CS"/>
</dbReference>
<evidence type="ECO:0000256" key="6">
    <source>
        <dbReference type="ARBA" id="ARBA00022842"/>
    </source>
</evidence>
<dbReference type="EC" id="2.2.1.7" evidence="10"/>
<dbReference type="Pfam" id="PF13292">
    <property type="entry name" value="DXP_synthase_N"/>
    <property type="match status" value="1"/>
</dbReference>
<feature type="binding site" evidence="10">
    <location>
        <position position="287"/>
    </location>
    <ligand>
        <name>thiamine diphosphate</name>
        <dbReference type="ChEBI" id="CHEBI:58937"/>
    </ligand>
</feature>
<dbReference type="NCBIfam" id="NF003933">
    <property type="entry name" value="PRK05444.2-2"/>
    <property type="match status" value="1"/>
</dbReference>
<accession>A0ABR9ZVN7</accession>
<dbReference type="GO" id="GO:0008661">
    <property type="term" value="F:1-deoxy-D-xylulose-5-phosphate synthase activity"/>
    <property type="evidence" value="ECO:0007669"/>
    <property type="project" value="UniProtKB-EC"/>
</dbReference>
<comment type="cofactor">
    <cofactor evidence="10">
        <name>thiamine diphosphate</name>
        <dbReference type="ChEBI" id="CHEBI:58937"/>
    </cofactor>
    <text evidence="10">Binds 1 thiamine pyrophosphate per subunit.</text>
</comment>
<evidence type="ECO:0000256" key="1">
    <source>
        <dbReference type="ARBA" id="ARBA00004980"/>
    </source>
</evidence>
<dbReference type="Gene3D" id="3.40.50.970">
    <property type="match status" value="2"/>
</dbReference>
<evidence type="ECO:0000256" key="10">
    <source>
        <dbReference type="HAMAP-Rule" id="MF_00315"/>
    </source>
</evidence>
<evidence type="ECO:0000256" key="7">
    <source>
        <dbReference type="ARBA" id="ARBA00022977"/>
    </source>
</evidence>
<keyword evidence="4 10" id="KW-0808">Transferase</keyword>
<keyword evidence="7 10" id="KW-0784">Thiamine biosynthesis</keyword>
<evidence type="ECO:0000256" key="3">
    <source>
        <dbReference type="ARBA" id="ARBA00011738"/>
    </source>
</evidence>
<sequence length="623" mass="68655">MYKILDSIQNPDTLKQLSFEELVVLCHEMRAFLVENISKTGGHLSSNLGVVELTVALHYVFDSPTDKLLWDVGHQAYVHKVLTGRKEDFKSLRQFNGLSGFLKRKESEHDIFEAGHSSTSISAGIGFATARDLKEAHNEVISIIGDGALTGGMALEALNYLGHVKTNMKVVLNDNEMSISENVGGLAKALSRLRTTETYSKVKMDTKATLSKIPSIGDNMIDFIGKLKDSLKYFVVDGGLFFEEIGLTYIGPINGHDLKELIETFQMIKHVKGPVLVHVLTQKGKGYAFSEKDPNKYHGVGQFDPEKCIESKAKNDYSKVFGDKLIQLATENQNVVAITAAMADGTGLNEFASKFPNRIFDVAIAEQHAVTMAAGLAMEGIKPYVAIYSTFLQRAYDQIVHDVCIQKAPVVLCLDRAGLVGNDGETHHGIFDIGYLSHMPGMMILSPKDQFELEDMMQFALTYKEGPIAIRYPRGKAHQMGAGREHTQSKLTFHPEVLHEGDKVALVATGKMVQTALACADELGARVINVSQIKPLDIIRLESLLQNIDFVFTIEDHTISGGFGDQVISKLIEHHSDLMGKTKFYKLGIPDVFVPHGDTDMLMQDLGLDKEGIVKKVSEVING</sequence>
<feature type="binding site" evidence="10">
    <location>
        <position position="175"/>
    </location>
    <ligand>
        <name>Mg(2+)</name>
        <dbReference type="ChEBI" id="CHEBI:18420"/>
    </ligand>
</feature>
<dbReference type="CDD" id="cd02007">
    <property type="entry name" value="TPP_DXS"/>
    <property type="match status" value="1"/>
</dbReference>
<organism evidence="12 13">
    <name type="scientific">Fusibacter ferrireducens</name>
    <dbReference type="NCBI Taxonomy" id="2785058"/>
    <lineage>
        <taxon>Bacteria</taxon>
        <taxon>Bacillati</taxon>
        <taxon>Bacillota</taxon>
        <taxon>Clostridia</taxon>
        <taxon>Eubacteriales</taxon>
        <taxon>Eubacteriales Family XII. Incertae Sedis</taxon>
        <taxon>Fusibacter</taxon>
    </lineage>
</organism>
<dbReference type="SUPFAM" id="SSF52922">
    <property type="entry name" value="TK C-terminal domain-like"/>
    <property type="match status" value="1"/>
</dbReference>
<evidence type="ECO:0000256" key="8">
    <source>
        <dbReference type="ARBA" id="ARBA00023052"/>
    </source>
</evidence>
<dbReference type="Proteomes" id="UP000614200">
    <property type="component" value="Unassembled WGS sequence"/>
</dbReference>
<dbReference type="PANTHER" id="PTHR43322">
    <property type="entry name" value="1-D-DEOXYXYLULOSE 5-PHOSPHATE SYNTHASE-RELATED"/>
    <property type="match status" value="1"/>
</dbReference>
<keyword evidence="13" id="KW-1185">Reference proteome</keyword>
<comment type="pathway">
    <text evidence="1 10">Metabolic intermediate biosynthesis; 1-deoxy-D-xylulose 5-phosphate biosynthesis; 1-deoxy-D-xylulose 5-phosphate from D-glyceraldehyde 3-phosphate and pyruvate: step 1/1.</text>
</comment>
<dbReference type="EMBL" id="JADKNH010000006">
    <property type="protein sequence ID" value="MBF4693679.1"/>
    <property type="molecule type" value="Genomic_DNA"/>
</dbReference>
<feature type="binding site" evidence="10">
    <location>
        <begin position="147"/>
        <end position="148"/>
    </location>
    <ligand>
        <name>thiamine diphosphate</name>
        <dbReference type="ChEBI" id="CHEBI:58937"/>
    </ligand>
</feature>
<comment type="similarity">
    <text evidence="2 10">Belongs to the transketolase family. DXPS subfamily.</text>
</comment>
<dbReference type="Pfam" id="PF02780">
    <property type="entry name" value="Transketolase_C"/>
    <property type="match status" value="1"/>
</dbReference>
<evidence type="ECO:0000256" key="5">
    <source>
        <dbReference type="ARBA" id="ARBA00022723"/>
    </source>
</evidence>
<feature type="domain" description="Transketolase-like pyrimidine-binding" evidence="11">
    <location>
        <begin position="315"/>
        <end position="479"/>
    </location>
</feature>
<comment type="subunit">
    <text evidence="3 10">Homodimer.</text>
</comment>
<evidence type="ECO:0000256" key="4">
    <source>
        <dbReference type="ARBA" id="ARBA00022679"/>
    </source>
</evidence>
<feature type="binding site" evidence="10">
    <location>
        <position position="366"/>
    </location>
    <ligand>
        <name>thiamine diphosphate</name>
        <dbReference type="ChEBI" id="CHEBI:58937"/>
    </ligand>
</feature>
<dbReference type="InterPro" id="IPR005477">
    <property type="entry name" value="Dxylulose-5-P_synthase"/>
</dbReference>
<feature type="binding site" evidence="10">
    <location>
        <begin position="115"/>
        <end position="117"/>
    </location>
    <ligand>
        <name>thiamine diphosphate</name>
        <dbReference type="ChEBI" id="CHEBI:58937"/>
    </ligand>
</feature>
<keyword evidence="8 10" id="KW-0786">Thiamine pyrophosphate</keyword>
<gene>
    <name evidence="10" type="primary">dxs</name>
    <name evidence="12" type="ORF">ISU02_11125</name>
</gene>
<comment type="cofactor">
    <cofactor evidence="10">
        <name>Mg(2+)</name>
        <dbReference type="ChEBI" id="CHEBI:18420"/>
    </cofactor>
    <text evidence="10">Binds 1 Mg(2+) ion per subunit.</text>
</comment>
<comment type="caution">
    <text evidence="12">The sequence shown here is derived from an EMBL/GenBank/DDBJ whole genome shotgun (WGS) entry which is preliminary data.</text>
</comment>
<comment type="function">
    <text evidence="10">Catalyzes the acyloin condensation reaction between C atoms 2 and 3 of pyruvate and glyceraldehyde 3-phosphate to yield 1-deoxy-D-xylulose-5-phosphate (DXP).</text>
</comment>
<dbReference type="InterPro" id="IPR005475">
    <property type="entry name" value="Transketolase-like_Pyr-bd"/>
</dbReference>
<feature type="binding site" evidence="10">
    <location>
        <position position="74"/>
    </location>
    <ligand>
        <name>thiamine diphosphate</name>
        <dbReference type="ChEBI" id="CHEBI:58937"/>
    </ligand>
</feature>
<name>A0ABR9ZVN7_9FIRM</name>
<dbReference type="InterPro" id="IPR033248">
    <property type="entry name" value="Transketolase_C"/>
</dbReference>
<dbReference type="PANTHER" id="PTHR43322:SF5">
    <property type="entry name" value="1-DEOXY-D-XYLULOSE-5-PHOSPHATE SYNTHASE, CHLOROPLASTIC"/>
    <property type="match status" value="1"/>
</dbReference>
<dbReference type="PROSITE" id="PS00802">
    <property type="entry name" value="TRANSKETOLASE_2"/>
    <property type="match status" value="1"/>
</dbReference>
<dbReference type="Gene3D" id="3.40.50.920">
    <property type="match status" value="1"/>
</dbReference>
<evidence type="ECO:0000256" key="9">
    <source>
        <dbReference type="ARBA" id="ARBA00023229"/>
    </source>
</evidence>
<feature type="binding site" evidence="10">
    <location>
        <position position="146"/>
    </location>
    <ligand>
        <name>Mg(2+)</name>
        <dbReference type="ChEBI" id="CHEBI:18420"/>
    </ligand>
</feature>
<feature type="binding site" evidence="10">
    <location>
        <position position="175"/>
    </location>
    <ligand>
        <name>thiamine diphosphate</name>
        <dbReference type="ChEBI" id="CHEBI:58937"/>
    </ligand>
</feature>
<comment type="catalytic activity">
    <reaction evidence="10">
        <text>D-glyceraldehyde 3-phosphate + pyruvate + H(+) = 1-deoxy-D-xylulose 5-phosphate + CO2</text>
        <dbReference type="Rhea" id="RHEA:12605"/>
        <dbReference type="ChEBI" id="CHEBI:15361"/>
        <dbReference type="ChEBI" id="CHEBI:15378"/>
        <dbReference type="ChEBI" id="CHEBI:16526"/>
        <dbReference type="ChEBI" id="CHEBI:57792"/>
        <dbReference type="ChEBI" id="CHEBI:59776"/>
        <dbReference type="EC" id="2.2.1.7"/>
    </reaction>
</comment>
<dbReference type="SMART" id="SM00861">
    <property type="entry name" value="Transket_pyr"/>
    <property type="match status" value="1"/>
</dbReference>
<dbReference type="RefSeq" id="WP_194701921.1">
    <property type="nucleotide sequence ID" value="NZ_JADKNH010000006.1"/>
</dbReference>
<proteinExistence type="inferred from homology"/>
<dbReference type="Pfam" id="PF02779">
    <property type="entry name" value="Transket_pyr"/>
    <property type="match status" value="1"/>
</dbReference>
<keyword evidence="6 10" id="KW-0460">Magnesium</keyword>
<dbReference type="InterPro" id="IPR009014">
    <property type="entry name" value="Transketo_C/PFOR_II"/>
</dbReference>
<evidence type="ECO:0000313" key="12">
    <source>
        <dbReference type="EMBL" id="MBF4693679.1"/>
    </source>
</evidence>
<dbReference type="NCBIfam" id="TIGR00204">
    <property type="entry name" value="dxs"/>
    <property type="match status" value="1"/>
</dbReference>
<evidence type="ECO:0000259" key="11">
    <source>
        <dbReference type="SMART" id="SM00861"/>
    </source>
</evidence>
<keyword evidence="9 10" id="KW-0414">Isoprene biosynthesis</keyword>
<keyword evidence="5 10" id="KW-0479">Metal-binding</keyword>
<dbReference type="PROSITE" id="PS00801">
    <property type="entry name" value="TRANSKETOLASE_1"/>
    <property type="match status" value="1"/>
</dbReference>
<protein>
    <recommendedName>
        <fullName evidence="10">1-deoxy-D-xylulose-5-phosphate synthase</fullName>
        <ecNumber evidence="10">2.2.1.7</ecNumber>
    </recommendedName>
    <alternativeName>
        <fullName evidence="10">1-deoxyxylulose-5-phosphate synthase</fullName>
        <shortName evidence="10">DXP synthase</shortName>
        <shortName evidence="10">DXPS</shortName>
    </alternativeName>
</protein>
<dbReference type="SUPFAM" id="SSF52518">
    <property type="entry name" value="Thiamin diphosphate-binding fold (THDP-binding)"/>
    <property type="match status" value="1"/>
</dbReference>
<dbReference type="InterPro" id="IPR029061">
    <property type="entry name" value="THDP-binding"/>
</dbReference>